<dbReference type="GO" id="GO:0003677">
    <property type="term" value="F:DNA binding"/>
    <property type="evidence" value="ECO:0007669"/>
    <property type="project" value="UniProtKB-KW"/>
</dbReference>
<evidence type="ECO:0000256" key="4">
    <source>
        <dbReference type="ARBA" id="ARBA00023163"/>
    </source>
</evidence>
<dbReference type="InterPro" id="IPR015300">
    <property type="entry name" value="DNA-bd_pseudobarrel_sf"/>
</dbReference>
<evidence type="ECO:0000256" key="5">
    <source>
        <dbReference type="ARBA" id="ARBA00023242"/>
    </source>
</evidence>
<dbReference type="AlphaFoldDB" id="A0AA38Z3J0"/>
<dbReference type="InterPro" id="IPR051442">
    <property type="entry name" value="B3_domain"/>
</dbReference>
<evidence type="ECO:0000256" key="1">
    <source>
        <dbReference type="ARBA" id="ARBA00004123"/>
    </source>
</evidence>
<gene>
    <name evidence="6" type="ORF">PVL29_017898</name>
</gene>
<evidence type="ECO:0008006" key="8">
    <source>
        <dbReference type="Google" id="ProtNLM"/>
    </source>
</evidence>
<dbReference type="Gene3D" id="2.40.330.10">
    <property type="entry name" value="DNA-binding pseudobarrel domain"/>
    <property type="match status" value="1"/>
</dbReference>
<protein>
    <recommendedName>
        <fullName evidence="8">B3 domain-containing protein</fullName>
    </recommendedName>
</protein>
<organism evidence="6 7">
    <name type="scientific">Vitis rotundifolia</name>
    <name type="common">Muscadine grape</name>
    <dbReference type="NCBI Taxonomy" id="103349"/>
    <lineage>
        <taxon>Eukaryota</taxon>
        <taxon>Viridiplantae</taxon>
        <taxon>Streptophyta</taxon>
        <taxon>Embryophyta</taxon>
        <taxon>Tracheophyta</taxon>
        <taxon>Spermatophyta</taxon>
        <taxon>Magnoliopsida</taxon>
        <taxon>eudicotyledons</taxon>
        <taxon>Gunneridae</taxon>
        <taxon>Pentapetalae</taxon>
        <taxon>rosids</taxon>
        <taxon>Vitales</taxon>
        <taxon>Vitaceae</taxon>
        <taxon>Viteae</taxon>
        <taxon>Vitis</taxon>
    </lineage>
</organism>
<evidence type="ECO:0000256" key="3">
    <source>
        <dbReference type="ARBA" id="ARBA00023125"/>
    </source>
</evidence>
<dbReference type="Proteomes" id="UP001168098">
    <property type="component" value="Unassembled WGS sequence"/>
</dbReference>
<keyword evidence="5" id="KW-0539">Nucleus</keyword>
<sequence>MEKTTFHHFLLTKAEEEEEIKQYGCSPHECRWEIVEKRAEPPKLLQLFPWEINKVLNANDVSSPGALELTPEQVHNHIFKYWEANIVAKVFNSEQVPIVIIDVDTDTKHSLFFKKWPHDENFIIHSSWMNDFVRRRDLQEGMLIGMYWDIRSSSFKFSILNNHIVD</sequence>
<dbReference type="EMBL" id="JARBHA010000014">
    <property type="protein sequence ID" value="KAJ9681738.1"/>
    <property type="molecule type" value="Genomic_DNA"/>
</dbReference>
<dbReference type="GO" id="GO:0005634">
    <property type="term" value="C:nucleus"/>
    <property type="evidence" value="ECO:0007669"/>
    <property type="project" value="UniProtKB-SubCell"/>
</dbReference>
<evidence type="ECO:0000313" key="6">
    <source>
        <dbReference type="EMBL" id="KAJ9681738.1"/>
    </source>
</evidence>
<comment type="caution">
    <text evidence="6">The sequence shown here is derived from an EMBL/GenBank/DDBJ whole genome shotgun (WGS) entry which is preliminary data.</text>
</comment>
<keyword evidence="2" id="KW-0805">Transcription regulation</keyword>
<comment type="subcellular location">
    <subcellularLocation>
        <location evidence="1">Nucleus</location>
    </subcellularLocation>
</comment>
<evidence type="ECO:0000313" key="7">
    <source>
        <dbReference type="Proteomes" id="UP001168098"/>
    </source>
</evidence>
<dbReference type="InterPro" id="IPR003340">
    <property type="entry name" value="B3_DNA-bd"/>
</dbReference>
<accession>A0AA38Z3J0</accession>
<evidence type="ECO:0000256" key="2">
    <source>
        <dbReference type="ARBA" id="ARBA00023015"/>
    </source>
</evidence>
<dbReference type="SUPFAM" id="SSF101936">
    <property type="entry name" value="DNA-binding pseudobarrel domain"/>
    <property type="match status" value="1"/>
</dbReference>
<proteinExistence type="predicted"/>
<keyword evidence="7" id="KW-1185">Reference proteome</keyword>
<keyword evidence="3" id="KW-0238">DNA-binding</keyword>
<dbReference type="CDD" id="cd10017">
    <property type="entry name" value="B3_DNA"/>
    <property type="match status" value="1"/>
</dbReference>
<dbReference type="PANTHER" id="PTHR34269">
    <property type="entry name" value="TRANSCRIPTION FACTOR B3-DOMAIN FAMILY-RELATED"/>
    <property type="match status" value="1"/>
</dbReference>
<keyword evidence="4" id="KW-0804">Transcription</keyword>
<dbReference type="PANTHER" id="PTHR34269:SF11">
    <property type="entry name" value="B3 DOMAIN PROTEIN"/>
    <property type="match status" value="1"/>
</dbReference>
<reference evidence="6 7" key="1">
    <citation type="journal article" date="2023" name="BMC Biotechnol.">
        <title>Vitis rotundifolia cv Carlos genome sequencing.</title>
        <authorList>
            <person name="Huff M."/>
            <person name="Hulse-Kemp A."/>
            <person name="Scheffler B."/>
            <person name="Youngblood R."/>
            <person name="Simpson S."/>
            <person name="Babiker E."/>
            <person name="Staton M."/>
        </authorList>
    </citation>
    <scope>NUCLEOTIDE SEQUENCE [LARGE SCALE GENOMIC DNA]</scope>
    <source>
        <tissue evidence="6">Leaf</tissue>
    </source>
</reference>
<name>A0AA38Z3J0_VITRO</name>